<reference evidence="1" key="1">
    <citation type="submission" date="2023-04" db="EMBL/GenBank/DDBJ databases">
        <title>A chromosome-level genome assembly of the parasitoid wasp Eretmocerus hayati.</title>
        <authorList>
            <person name="Zhong Y."/>
            <person name="Liu S."/>
            <person name="Liu Y."/>
        </authorList>
    </citation>
    <scope>NUCLEOTIDE SEQUENCE</scope>
    <source>
        <strain evidence="1">ZJU_SS_LIU_2023</strain>
    </source>
</reference>
<accession>A0ACC2NJN6</accession>
<protein>
    <submittedName>
        <fullName evidence="1">Uncharacterized protein</fullName>
    </submittedName>
</protein>
<evidence type="ECO:0000313" key="1">
    <source>
        <dbReference type="EMBL" id="KAJ8670534.1"/>
    </source>
</evidence>
<dbReference type="Proteomes" id="UP001239111">
    <property type="component" value="Chromosome 3"/>
</dbReference>
<comment type="caution">
    <text evidence="1">The sequence shown here is derived from an EMBL/GenBank/DDBJ whole genome shotgun (WGS) entry which is preliminary data.</text>
</comment>
<dbReference type="EMBL" id="CM056743">
    <property type="protein sequence ID" value="KAJ8670534.1"/>
    <property type="molecule type" value="Genomic_DNA"/>
</dbReference>
<evidence type="ECO:0000313" key="2">
    <source>
        <dbReference type="Proteomes" id="UP001239111"/>
    </source>
</evidence>
<gene>
    <name evidence="1" type="ORF">QAD02_001793</name>
</gene>
<sequence length="2057" mass="234664">MATSLAEQLKRLKTPQTTLLLQDKRKPSLLFDTKQAADLDRDTVYNIGLRGLEELVKLHNEFENFKTTLFAPSSINLERSVHDQKVNEKLNAELDKFLVLLSPYFLLNSSHKALEWLIHRFHIHQFNRDSYLLLILPYHESRIFVRAVQLLDLSDSHDKWNWLKPLQKTRTPLPPSTVINQVAKDNGLLKLICEHVVLATEVYSGQATSLSTLFAFFTAAVVGSIERSSVFTDVQFNHLLPTLLKGLSSKIPDFAASSYMILAKLVTKVNFQPEIMEKLILKSIKRSHLTQEVVLLIMFIYGNPNNDVPLVTEELMLKISEKSWFMDTVIATKKSGVDVMDFLTMLLGTAFKWLVSNSKLDISADVKKMVESIFTHVPLEDDEVLLLLQNSFTDELVSHENFLESEGYFMKLHQSIEKKHPAAFDKYLHQLMQSPKSAIFKFIMTWYSAEESSDIFSGLNHNNSNQRIMALKTLGSNGITIPDNLKEMVNKSLLSRFKDDDDRVIIELVNLPINLLNSIIDTDTLVDELIILITNCHVENRKKLAKPALKILLQLCDESEDTSVFLVVLPYLFPTKNEDVHISSQILASKFAKRNIYFKTVAEEVGKSTDAESVRSVAFHNILNPNLLPPTNSILSVMKQQMLHGDAPSLFFNIIVLGSLCRVPVGSLSCATARQVIEIATEMVETFPNVKPLEGATQLNADNLLLALEYVSHGYLPLQVNTYVLEMIHRRLNISVEFKFDFEGDPERSQLVLKLMDTAFEGMNVDSRKRSPNKWKAHYEWYLKIFFQRHFKTTEEVIRFLSQLFMQPVKPQTSLHCLQICLVLLDNCKSFQWAFNDDTFVPNLLLVLASENDACREAATQILRKLSQTFNITMDGYSSLLSELSHRITEISLDASQLSLFLYVLLSPDPDVSHQLKGDLRTKLEKVRDSLFAVVSNDLVPIHISSQLLEVLVFVNGPKILETLVPFGSKLLDEMSSNKSLFTQRVLRNITQRFDSSSVTAMKNRQVWDFYLRCISSKDIKINTEISEQCLSVILIKQMDNDTFSKLGVISSNLQRELFRKLVELVTDCEIDSIISNVTKLMKKIHVEAQLLVDELKLMIDLEEELAALNASRPALRRRKSISRVNIEYNSEIVHSKKWKKGITILEFIQHLKVIKKEEILIPILFDILKTSLCFEEQSPVEYTNQLVLSTIHQMALKSIPMKNPDAYIDLIAQCIRTSHNPQTHHHALLVLVELFKIADIQRGLQSIMPIFTFMGSTVLRQDDAYSIQIISKTIETVVPIINSINDVNHICEILRLFITSLPDIPEHRRGPVFMKLLQLIDNHFHLYYLLTFESHVLSKNFEASSELSSERLRFALTISREFPVEKMIGVCLKLIQFLRELPVEIEEGRRHDNFHSNHIFDVVNNTPKQLRHYKFTLVRFIASLLSNPDFINQVAQLDDQECEDLKSLYDALIVELVLCIQTTSKNADIYQGKPNGKYWKVMLHNVYDVLDLVNNLLPNPVFIASVARLIEHESLTVRRKALDLLNARLSQKKFLEEDHDDLMAFIDPIKSLLSGPRKFVNPDVEVIQQTALITLKLLAKLLASKHPDVFKSVLDLSTELVKKREGVVLGSAVLCVAELCSSMKVHALASLNKFVPPVLKLLDKHCRQEIPDILTISIVSALQKIVESLGNFLSLYLDQLLFELARLNFLYHDSEHAKIGLVVSRLKATMQKLSSCIPLRVLLPAINKTYDALLVKKSFQCIPPLMSILAESFSAVQSSELTSALPDLATFFLKVLQFREDVKISKGEMEVDGEIRLKDVTSVEESASKALVSLVLKLSETTFRPLYYRLYDWAARNPQHKQRNITFYRLSANIADCLKSLFVLFAGHFLKHAATLLNGNNVIHTKDETSEVFLEDESSRIELIEEVLLTLLRVFQYDAHDFVNQERFETLMQPIVDQIENTIGTEEEYEKRATNFIVPCIAAFAGSIPDDSLHKQLVYQILLKTRHTKPYVRNAALNSLVEIARKLGEDFMPLLPETVPFLAELLEDEDEATEKNAQNAVRIMEDILGEPLQKYF</sequence>
<organism evidence="1 2">
    <name type="scientific">Eretmocerus hayati</name>
    <dbReference type="NCBI Taxonomy" id="131215"/>
    <lineage>
        <taxon>Eukaryota</taxon>
        <taxon>Metazoa</taxon>
        <taxon>Ecdysozoa</taxon>
        <taxon>Arthropoda</taxon>
        <taxon>Hexapoda</taxon>
        <taxon>Insecta</taxon>
        <taxon>Pterygota</taxon>
        <taxon>Neoptera</taxon>
        <taxon>Endopterygota</taxon>
        <taxon>Hymenoptera</taxon>
        <taxon>Apocrita</taxon>
        <taxon>Proctotrupomorpha</taxon>
        <taxon>Chalcidoidea</taxon>
        <taxon>Aphelinidae</taxon>
        <taxon>Aphelininae</taxon>
        <taxon>Eretmocerus</taxon>
    </lineage>
</organism>
<keyword evidence="2" id="KW-1185">Reference proteome</keyword>
<name>A0ACC2NJN6_9HYME</name>
<proteinExistence type="predicted"/>